<keyword evidence="8" id="KW-1185">Reference proteome</keyword>
<dbReference type="GO" id="GO:0000160">
    <property type="term" value="P:phosphorelay signal transduction system"/>
    <property type="evidence" value="ECO:0007669"/>
    <property type="project" value="InterPro"/>
</dbReference>
<organism evidence="5 7">
    <name type="scientific">Pseudomonas viridiflava</name>
    <name type="common">Phytomonas viridiflava</name>
    <dbReference type="NCBI Taxonomy" id="33069"/>
    <lineage>
        <taxon>Bacteria</taxon>
        <taxon>Pseudomonadati</taxon>
        <taxon>Pseudomonadota</taxon>
        <taxon>Gammaproteobacteria</taxon>
        <taxon>Pseudomonadales</taxon>
        <taxon>Pseudomonadaceae</taxon>
        <taxon>Pseudomonas</taxon>
    </lineage>
</organism>
<gene>
    <name evidence="5" type="ORF">CFBP1590__2726</name>
    <name evidence="6" type="ORF">EZZ81_13685</name>
    <name evidence="4" type="ORF">V2I87_15095</name>
</gene>
<dbReference type="OrthoDB" id="9784719at2"/>
<evidence type="ECO:0000313" key="8">
    <source>
        <dbReference type="Proteomes" id="UP001343600"/>
    </source>
</evidence>
<evidence type="ECO:0000259" key="3">
    <source>
        <dbReference type="PROSITE" id="PS50110"/>
    </source>
</evidence>
<reference evidence="4 8" key="3">
    <citation type="submission" date="2024-01" db="EMBL/GenBank/DDBJ databases">
        <title>Characterization of Pseudomonas viridiflava in Georgia, USA.</title>
        <authorList>
            <person name="Zhao M."/>
            <person name="Dutta B."/>
        </authorList>
    </citation>
    <scope>NUCLEOTIDE SEQUENCE [LARGE SCALE GENOMIC DNA]</scope>
    <source>
        <strain evidence="4 8">21GA0539</strain>
    </source>
</reference>
<dbReference type="KEGG" id="pvd:CFBP1590__2726"/>
<feature type="domain" description="Response regulatory" evidence="3">
    <location>
        <begin position="16"/>
        <end position="131"/>
    </location>
</feature>
<dbReference type="Proteomes" id="UP001343600">
    <property type="component" value="Unassembled WGS sequence"/>
</dbReference>
<dbReference type="EMBL" id="CP036495">
    <property type="protein sequence ID" value="UZA69221.1"/>
    <property type="molecule type" value="Genomic_DNA"/>
</dbReference>
<dbReference type="InterPro" id="IPR001789">
    <property type="entry name" value="Sig_transdc_resp-reg_receiver"/>
</dbReference>
<evidence type="ECO:0000256" key="1">
    <source>
        <dbReference type="ARBA" id="ARBA00022553"/>
    </source>
</evidence>
<reference evidence="6" key="2">
    <citation type="submission" date="2019-02" db="EMBL/GenBank/DDBJ databases">
        <authorList>
            <person name="Lutz S."/>
            <person name="Schori C."/>
            <person name="Ahrens C.H."/>
            <person name="Gueguen E."/>
        </authorList>
    </citation>
    <scope>NUCLEOTIDE SEQUENCE</scope>
    <source>
        <strain evidence="6">Psy35</strain>
    </source>
</reference>
<dbReference type="AlphaFoldDB" id="A0A0D0LF10"/>
<sequence>MAQSEQYGKPAQGEGLVLVVEDEQTIRDFVCEILETDVGLRTKAVENADEAMKYLQQNINKVALLLTDVRMPGSMDGIALANVVGSQWSHIPVVVMSGHGTPGSDQLKDDVLFIAKPWTITQLVNGIMDSLGAEGIAQVSMDDPN</sequence>
<evidence type="ECO:0000313" key="6">
    <source>
        <dbReference type="EMBL" id="UZA69221.1"/>
    </source>
</evidence>
<name>A0A0D0LF10_PSEVI</name>
<protein>
    <submittedName>
        <fullName evidence="5">Response regulator</fullName>
    </submittedName>
</protein>
<evidence type="ECO:0000256" key="2">
    <source>
        <dbReference type="PROSITE-ProRule" id="PRU00169"/>
    </source>
</evidence>
<accession>A0A0D0LF10</accession>
<dbReference type="EMBL" id="JAZEIP010000024">
    <property type="protein sequence ID" value="MEE4041420.1"/>
    <property type="molecule type" value="Genomic_DNA"/>
</dbReference>
<feature type="modified residue" description="4-aspartylphosphate" evidence="2">
    <location>
        <position position="68"/>
    </location>
</feature>
<dbReference type="Pfam" id="PF00072">
    <property type="entry name" value="Response_reg"/>
    <property type="match status" value="1"/>
</dbReference>
<dbReference type="PROSITE" id="PS50110">
    <property type="entry name" value="RESPONSE_REGULATORY"/>
    <property type="match status" value="1"/>
</dbReference>
<evidence type="ECO:0000313" key="5">
    <source>
        <dbReference type="EMBL" id="SMS10312.1"/>
    </source>
</evidence>
<reference evidence="5 7" key="1">
    <citation type="submission" date="2017-05" db="EMBL/GenBank/DDBJ databases">
        <authorList>
            <person name="Song R."/>
            <person name="Chenine A.L."/>
            <person name="Ruprecht R.M."/>
        </authorList>
    </citation>
    <scope>NUCLEOTIDE SEQUENCE [LARGE SCALE GENOMIC DNA]</scope>
    <source>
        <strain evidence="5 7">CFBP 1590</strain>
    </source>
</reference>
<dbReference type="PANTHER" id="PTHR44591:SF21">
    <property type="entry name" value="TWO-COMPONENT RESPONSE REGULATOR"/>
    <property type="match status" value="1"/>
</dbReference>
<dbReference type="Proteomes" id="UP000196842">
    <property type="component" value="Chromosome I"/>
</dbReference>
<dbReference type="Proteomes" id="UP001163644">
    <property type="component" value="Chromosome"/>
</dbReference>
<dbReference type="InterPro" id="IPR011006">
    <property type="entry name" value="CheY-like_superfamily"/>
</dbReference>
<dbReference type="SUPFAM" id="SSF52172">
    <property type="entry name" value="CheY-like"/>
    <property type="match status" value="1"/>
</dbReference>
<dbReference type="Gene3D" id="3.40.50.2300">
    <property type="match status" value="1"/>
</dbReference>
<dbReference type="EMBL" id="LT855380">
    <property type="protein sequence ID" value="SMS10312.1"/>
    <property type="molecule type" value="Genomic_DNA"/>
</dbReference>
<proteinExistence type="predicted"/>
<keyword evidence="1 2" id="KW-0597">Phosphoprotein</keyword>
<dbReference type="RefSeq" id="WP_004882237.1">
    <property type="nucleotide sequence ID" value="NZ_CP036495.1"/>
</dbReference>
<evidence type="ECO:0000313" key="7">
    <source>
        <dbReference type="Proteomes" id="UP000196842"/>
    </source>
</evidence>
<dbReference type="SMART" id="SM00448">
    <property type="entry name" value="REC"/>
    <property type="match status" value="1"/>
</dbReference>
<dbReference type="InterPro" id="IPR050595">
    <property type="entry name" value="Bact_response_regulator"/>
</dbReference>
<dbReference type="GeneID" id="47764384"/>
<dbReference type="PANTHER" id="PTHR44591">
    <property type="entry name" value="STRESS RESPONSE REGULATOR PROTEIN 1"/>
    <property type="match status" value="1"/>
</dbReference>
<dbReference type="CDD" id="cd00156">
    <property type="entry name" value="REC"/>
    <property type="match status" value="1"/>
</dbReference>
<evidence type="ECO:0000313" key="4">
    <source>
        <dbReference type="EMBL" id="MEE4041420.1"/>
    </source>
</evidence>